<dbReference type="RefSeq" id="WP_203721010.1">
    <property type="nucleotide sequence ID" value="NZ_BOMD01000115.1"/>
</dbReference>
<evidence type="ECO:0000313" key="2">
    <source>
        <dbReference type="EMBL" id="TDO38194.1"/>
    </source>
</evidence>
<keyword evidence="3" id="KW-1185">Reference proteome</keyword>
<dbReference type="AlphaFoldDB" id="A0A4R6JP18"/>
<feature type="transmembrane region" description="Helical" evidence="1">
    <location>
        <begin position="141"/>
        <end position="161"/>
    </location>
</feature>
<dbReference type="EMBL" id="SNWR01000001">
    <property type="protein sequence ID" value="TDO38194.1"/>
    <property type="molecule type" value="Genomic_DNA"/>
</dbReference>
<keyword evidence="1" id="KW-0472">Membrane</keyword>
<comment type="caution">
    <text evidence="2">The sequence shown here is derived from an EMBL/GenBank/DDBJ whole genome shotgun (WGS) entry which is preliminary data.</text>
</comment>
<gene>
    <name evidence="2" type="ORF">C8E87_1841</name>
</gene>
<keyword evidence="1" id="KW-0812">Transmembrane</keyword>
<protein>
    <recommendedName>
        <fullName evidence="4">MYXO-CTERM domain-containing protein</fullName>
    </recommendedName>
</protein>
<evidence type="ECO:0008006" key="4">
    <source>
        <dbReference type="Google" id="ProtNLM"/>
    </source>
</evidence>
<evidence type="ECO:0000256" key="1">
    <source>
        <dbReference type="SAM" id="Phobius"/>
    </source>
</evidence>
<keyword evidence="1" id="KW-1133">Transmembrane helix</keyword>
<sequence>MRLPVPAALAALALGIPVLFVPVLAARPAAAARAAIFLELSPSTVPAGDEVGFRASCDDNLKAATVTSGLFGSVTVAPRYGFLTATARVPNTTRPGDYRVDLTCPDGATATATLHVVAKVQPARGPATGGGGTAPGRNAPVLIGSGLTIVVAALGLGVVALRRRRLG</sequence>
<accession>A0A4R6JP18</accession>
<proteinExistence type="predicted"/>
<name>A0A4R6JP18_9ACTN</name>
<evidence type="ECO:0000313" key="3">
    <source>
        <dbReference type="Proteomes" id="UP000294901"/>
    </source>
</evidence>
<reference evidence="2 3" key="1">
    <citation type="submission" date="2019-03" db="EMBL/GenBank/DDBJ databases">
        <title>Sequencing the genomes of 1000 actinobacteria strains.</title>
        <authorList>
            <person name="Klenk H.-P."/>
        </authorList>
    </citation>
    <scope>NUCLEOTIDE SEQUENCE [LARGE SCALE GENOMIC DNA]</scope>
    <source>
        <strain evidence="2 3">DSM 43805</strain>
    </source>
</reference>
<dbReference type="Proteomes" id="UP000294901">
    <property type="component" value="Unassembled WGS sequence"/>
</dbReference>
<organism evidence="2 3">
    <name type="scientific">Paractinoplanes brasiliensis</name>
    <dbReference type="NCBI Taxonomy" id="52695"/>
    <lineage>
        <taxon>Bacteria</taxon>
        <taxon>Bacillati</taxon>
        <taxon>Actinomycetota</taxon>
        <taxon>Actinomycetes</taxon>
        <taxon>Micromonosporales</taxon>
        <taxon>Micromonosporaceae</taxon>
        <taxon>Paractinoplanes</taxon>
    </lineage>
</organism>